<feature type="domain" description="Rieske" evidence="7">
    <location>
        <begin position="4"/>
        <end position="98"/>
    </location>
</feature>
<evidence type="ECO:0000256" key="2">
    <source>
        <dbReference type="ARBA" id="ARBA00022723"/>
    </source>
</evidence>
<dbReference type="PANTHER" id="PTHR21496:SF0">
    <property type="entry name" value="RIESKE DOMAIN-CONTAINING PROTEIN"/>
    <property type="match status" value="1"/>
</dbReference>
<sequence length="528" mass="59750">MDWIRAIEHDRLSAGKPKVIRHGPLQIAVLRLGERVFAFANRCPHEGYPLADGHADENCVLTCHWHNWKFNLHDGNNLYDGDNLRTFPTKTESDWIWIDVAPRPKDEVQAELLGNLEGAFRDRDFGRMTRLLARFHFEELGLDEPIRAAIGWSWDRFEYGMTHALGAIPSWLELADQAGEDTDRKIAYVSEIIDHLADDSLRQPAFTYTEERVPWNETDFCRAVGREDENAAVATLNEALDRGLGWSALMPVFARAALSHYMGFGHALIYTHAVGGIVERLGESVLPHVARPLARYLCFAVREDRVPDFRRYAHYLELVPPSVAKASPDALVMPFALRTNPAMSWTVESLAEHPPEAVFRALVHQAANNMLAFDTQLHFSWRVPVRQNVSWLDFTHSLTFAEALVAHARRQPELWPAGLLQLACFVGRNQAFLADTETPPAVDSVDAEQAWQACSTELADHGLGLPILSCHLGKTAVACRRMAPLLGEDTQRRLFAALRRFFEAPIKQKHVRRTVHQALDLVGRDYRD</sequence>
<dbReference type="KEGG" id="scor:J3U87_33055"/>
<evidence type="ECO:0000313" key="8">
    <source>
        <dbReference type="EMBL" id="QTD50438.1"/>
    </source>
</evidence>
<dbReference type="EMBL" id="CP071793">
    <property type="protein sequence ID" value="QTD50438.1"/>
    <property type="molecule type" value="Genomic_DNA"/>
</dbReference>
<dbReference type="GO" id="GO:0046872">
    <property type="term" value="F:metal ion binding"/>
    <property type="evidence" value="ECO:0007669"/>
    <property type="project" value="UniProtKB-KW"/>
</dbReference>
<keyword evidence="1" id="KW-0001">2Fe-2S</keyword>
<dbReference type="SUPFAM" id="SSF50022">
    <property type="entry name" value="ISP domain"/>
    <property type="match status" value="1"/>
</dbReference>
<gene>
    <name evidence="8" type="ORF">J3U87_33055</name>
</gene>
<organism evidence="8 9">
    <name type="scientific">Sulfidibacter corallicola</name>
    <dbReference type="NCBI Taxonomy" id="2818388"/>
    <lineage>
        <taxon>Bacteria</taxon>
        <taxon>Pseudomonadati</taxon>
        <taxon>Acidobacteriota</taxon>
        <taxon>Holophagae</taxon>
        <taxon>Acanthopleuribacterales</taxon>
        <taxon>Acanthopleuribacteraceae</taxon>
        <taxon>Sulfidibacter</taxon>
    </lineage>
</organism>
<dbReference type="InterPro" id="IPR036922">
    <property type="entry name" value="Rieske_2Fe-2S_sf"/>
</dbReference>
<dbReference type="PROSITE" id="PS51296">
    <property type="entry name" value="RIESKE"/>
    <property type="match status" value="1"/>
</dbReference>
<keyword evidence="9" id="KW-1185">Reference proteome</keyword>
<protein>
    <submittedName>
        <fullName evidence="8">Rieske (2Fe-2S) protein</fullName>
    </submittedName>
</protein>
<dbReference type="Pfam" id="PF00355">
    <property type="entry name" value="Rieske"/>
    <property type="match status" value="1"/>
</dbReference>
<dbReference type="PANTHER" id="PTHR21496">
    <property type="entry name" value="FERREDOXIN-RELATED"/>
    <property type="match status" value="1"/>
</dbReference>
<keyword evidence="3" id="KW-0408">Iron</keyword>
<name>A0A8A4TNC9_SULCO</name>
<reference evidence="8" key="1">
    <citation type="submission" date="2021-03" db="EMBL/GenBank/DDBJ databases">
        <title>Acanthopleuribacteraceae sp. M133.</title>
        <authorList>
            <person name="Wang G."/>
        </authorList>
    </citation>
    <scope>NUCLEOTIDE SEQUENCE</scope>
    <source>
        <strain evidence="8">M133</strain>
    </source>
</reference>
<evidence type="ECO:0000256" key="4">
    <source>
        <dbReference type="ARBA" id="ARBA00023014"/>
    </source>
</evidence>
<dbReference type="AlphaFoldDB" id="A0A8A4TNC9"/>
<accession>A0A8A4TNC9</accession>
<proteinExistence type="inferred from homology"/>
<dbReference type="GO" id="GO:0051537">
    <property type="term" value="F:2 iron, 2 sulfur cluster binding"/>
    <property type="evidence" value="ECO:0007669"/>
    <property type="project" value="UniProtKB-KW"/>
</dbReference>
<comment type="cofactor">
    <cofactor evidence="5">
        <name>[2Fe-2S] cluster</name>
        <dbReference type="ChEBI" id="CHEBI:190135"/>
    </cofactor>
</comment>
<evidence type="ECO:0000256" key="6">
    <source>
        <dbReference type="ARBA" id="ARBA00038001"/>
    </source>
</evidence>
<evidence type="ECO:0000256" key="1">
    <source>
        <dbReference type="ARBA" id="ARBA00022714"/>
    </source>
</evidence>
<evidence type="ECO:0000256" key="5">
    <source>
        <dbReference type="ARBA" id="ARBA00034078"/>
    </source>
</evidence>
<evidence type="ECO:0000256" key="3">
    <source>
        <dbReference type="ARBA" id="ARBA00023004"/>
    </source>
</evidence>
<comment type="similarity">
    <text evidence="6">Belongs to the bacterial ring-hydroxylating dioxygenase ferredoxin component family.</text>
</comment>
<evidence type="ECO:0000259" key="7">
    <source>
        <dbReference type="PROSITE" id="PS51296"/>
    </source>
</evidence>
<keyword evidence="2" id="KW-0479">Metal-binding</keyword>
<keyword evidence="4" id="KW-0411">Iron-sulfur</keyword>
<dbReference type="Gene3D" id="2.102.10.10">
    <property type="entry name" value="Rieske [2Fe-2S] iron-sulphur domain"/>
    <property type="match status" value="1"/>
</dbReference>
<evidence type="ECO:0000313" key="9">
    <source>
        <dbReference type="Proteomes" id="UP000663929"/>
    </source>
</evidence>
<dbReference type="InterPro" id="IPR017941">
    <property type="entry name" value="Rieske_2Fe-2S"/>
</dbReference>
<dbReference type="Proteomes" id="UP000663929">
    <property type="component" value="Chromosome"/>
</dbReference>
<dbReference type="RefSeq" id="WP_237380134.1">
    <property type="nucleotide sequence ID" value="NZ_CP071793.1"/>
</dbReference>